<dbReference type="InterPro" id="IPR016064">
    <property type="entry name" value="NAD/diacylglycerol_kinase_sf"/>
</dbReference>
<dbReference type="InterPro" id="IPR017438">
    <property type="entry name" value="ATP-NAD_kinase_N"/>
</dbReference>
<dbReference type="PANTHER" id="PTHR13158">
    <property type="match status" value="1"/>
</dbReference>
<dbReference type="OrthoDB" id="185618at2759"/>
<evidence type="ECO:0000313" key="2">
    <source>
        <dbReference type="Proteomes" id="UP000507470"/>
    </source>
</evidence>
<accession>A0A6J8CU16</accession>
<dbReference type="SUPFAM" id="SSF111331">
    <property type="entry name" value="NAD kinase/diacylglycerol kinase-like"/>
    <property type="match status" value="1"/>
</dbReference>
<proteinExistence type="predicted"/>
<keyword evidence="2" id="KW-1185">Reference proteome</keyword>
<evidence type="ECO:0000313" key="1">
    <source>
        <dbReference type="EMBL" id="CAC5398899.1"/>
    </source>
</evidence>
<dbReference type="Gene3D" id="3.40.50.10330">
    <property type="entry name" value="Probable inorganic polyphosphate/atp-NAD kinase, domain 1"/>
    <property type="match status" value="1"/>
</dbReference>
<sequence length="419" mass="47793">MHHRLFHRLIPIHRNPSAYLAAASSSNSTSTLPNRTPFKPKTAVVLSKVTRYEFEKRIFPDYTEQQLKDHLESKRSDYDGLLERHNRHYSCVDLVERELRNNGIEAKVVQRFDLDNDLIGWADVIFTAGGDGTFLLAADKVRGQDKPVIGLNTDPRRSAGCLCLPKDKYSAGQFDVAIKRLLDGDFRWLKRQRIRITISGHSEKLFPTELKEEQLLYHEHRFLEHMNEKLECSKPIDSDENGNIEVLPIVALNEVFIGEAHSSRVSYYEMKVDDKPHMKEKSSGVTICTGTGSTSWHFHINQLSTDAVENILSISNSLSSCKVPVEDTALIREVTKKFNESLVFDPSEPRMAYTIRDPIRNDVFSVPCVKGFAKRIQIRSRMWDAHLVIDGGFSYKFNDGAIATLEIHDEDALKSVEFD</sequence>
<dbReference type="Gene3D" id="2.60.200.30">
    <property type="entry name" value="Probable inorganic polyphosphate/atp-NAD kinase, domain 2"/>
    <property type="match status" value="1"/>
</dbReference>
<dbReference type="GO" id="GO:0019674">
    <property type="term" value="P:NAD+ metabolic process"/>
    <property type="evidence" value="ECO:0007669"/>
    <property type="project" value="InterPro"/>
</dbReference>
<dbReference type="Proteomes" id="UP000507470">
    <property type="component" value="Unassembled WGS sequence"/>
</dbReference>
<dbReference type="InterPro" id="IPR017437">
    <property type="entry name" value="ATP-NAD_kinase_PpnK-typ_C"/>
</dbReference>
<dbReference type="AlphaFoldDB" id="A0A6J8CU16"/>
<name>A0A6J8CU16_MYTCO</name>
<dbReference type="GO" id="GO:0003951">
    <property type="term" value="F:NAD+ kinase activity"/>
    <property type="evidence" value="ECO:0007669"/>
    <property type="project" value="UniProtKB-EC"/>
</dbReference>
<keyword evidence="1" id="KW-0808">Transferase</keyword>
<protein>
    <submittedName>
        <fullName evidence="1">PpnK</fullName>
        <ecNumber evidence="1">2.7.1.23</ecNumber>
    </submittedName>
</protein>
<dbReference type="GO" id="GO:0005739">
    <property type="term" value="C:mitochondrion"/>
    <property type="evidence" value="ECO:0007669"/>
    <property type="project" value="TreeGrafter"/>
</dbReference>
<dbReference type="EMBL" id="CACVKT020005969">
    <property type="protein sequence ID" value="CAC5398899.1"/>
    <property type="molecule type" value="Genomic_DNA"/>
</dbReference>
<dbReference type="PANTHER" id="PTHR13158:SF5">
    <property type="entry name" value="NAD KINASE 2, MITOCHONDRIAL"/>
    <property type="match status" value="1"/>
</dbReference>
<organism evidence="1 2">
    <name type="scientific">Mytilus coruscus</name>
    <name type="common">Sea mussel</name>
    <dbReference type="NCBI Taxonomy" id="42192"/>
    <lineage>
        <taxon>Eukaryota</taxon>
        <taxon>Metazoa</taxon>
        <taxon>Spiralia</taxon>
        <taxon>Lophotrochozoa</taxon>
        <taxon>Mollusca</taxon>
        <taxon>Bivalvia</taxon>
        <taxon>Autobranchia</taxon>
        <taxon>Pteriomorphia</taxon>
        <taxon>Mytilida</taxon>
        <taxon>Mytiloidea</taxon>
        <taxon>Mytilidae</taxon>
        <taxon>Mytilinae</taxon>
        <taxon>Mytilus</taxon>
    </lineage>
</organism>
<gene>
    <name evidence="1" type="ORF">MCOR_33223</name>
</gene>
<dbReference type="EC" id="2.7.1.23" evidence="1"/>
<reference evidence="1 2" key="1">
    <citation type="submission" date="2020-06" db="EMBL/GenBank/DDBJ databases">
        <authorList>
            <person name="Li R."/>
            <person name="Bekaert M."/>
        </authorList>
    </citation>
    <scope>NUCLEOTIDE SEQUENCE [LARGE SCALE GENOMIC DNA]</scope>
    <source>
        <strain evidence="2">wild</strain>
    </source>
</reference>